<evidence type="ECO:0000313" key="7">
    <source>
        <dbReference type="Proteomes" id="UP000664835"/>
    </source>
</evidence>
<accession>A0ABS3Q8I9</accession>
<dbReference type="Gene3D" id="3.40.50.2300">
    <property type="match status" value="1"/>
</dbReference>
<feature type="domain" description="Response regulatory" evidence="5">
    <location>
        <begin position="516"/>
        <end position="630"/>
    </location>
</feature>
<comment type="caution">
    <text evidence="6">The sequence shown here is derived from an EMBL/GenBank/DDBJ whole genome shotgun (WGS) entry which is preliminary data.</text>
</comment>
<name>A0ABS3Q8I9_9GAMM</name>
<feature type="transmembrane region" description="Helical" evidence="3">
    <location>
        <begin position="21"/>
        <end position="39"/>
    </location>
</feature>
<feature type="domain" description="Histidine kinase" evidence="4">
    <location>
        <begin position="275"/>
        <end position="492"/>
    </location>
</feature>
<dbReference type="PANTHER" id="PTHR45339">
    <property type="entry name" value="HYBRID SIGNAL TRANSDUCTION HISTIDINE KINASE J"/>
    <property type="match status" value="1"/>
</dbReference>
<keyword evidence="1 2" id="KW-0597">Phosphoprotein</keyword>
<keyword evidence="7" id="KW-1185">Reference proteome</keyword>
<dbReference type="PROSITE" id="PS50109">
    <property type="entry name" value="HIS_KIN"/>
    <property type="match status" value="1"/>
</dbReference>
<evidence type="ECO:0000313" key="6">
    <source>
        <dbReference type="EMBL" id="MBO1928254.1"/>
    </source>
</evidence>
<keyword evidence="3" id="KW-0812">Transmembrane</keyword>
<dbReference type="InterPro" id="IPR001789">
    <property type="entry name" value="Sig_transdc_resp-reg_receiver"/>
</dbReference>
<dbReference type="Pfam" id="PF00072">
    <property type="entry name" value="Response_reg"/>
    <property type="match status" value="1"/>
</dbReference>
<organism evidence="6 7">
    <name type="scientific">Thiomicrorhabdus marina</name>
    <dbReference type="NCBI Taxonomy" id="2818442"/>
    <lineage>
        <taxon>Bacteria</taxon>
        <taxon>Pseudomonadati</taxon>
        <taxon>Pseudomonadota</taxon>
        <taxon>Gammaproteobacteria</taxon>
        <taxon>Thiotrichales</taxon>
        <taxon>Piscirickettsiaceae</taxon>
        <taxon>Thiomicrorhabdus</taxon>
    </lineage>
</organism>
<proteinExistence type="predicted"/>
<dbReference type="EMBL" id="JAGETV010000032">
    <property type="protein sequence ID" value="MBO1928254.1"/>
    <property type="molecule type" value="Genomic_DNA"/>
</dbReference>
<feature type="modified residue" description="4-aspartylphosphate" evidence="2">
    <location>
        <position position="565"/>
    </location>
</feature>
<dbReference type="PANTHER" id="PTHR45339:SF6">
    <property type="entry name" value="SENSORY HISTIDINE PROTEIN KINASE"/>
    <property type="match status" value="1"/>
</dbReference>
<dbReference type="CDD" id="cd17546">
    <property type="entry name" value="REC_hyHK_CKI1_RcsC-like"/>
    <property type="match status" value="1"/>
</dbReference>
<feature type="transmembrane region" description="Helical" evidence="3">
    <location>
        <begin position="208"/>
        <end position="225"/>
    </location>
</feature>
<sequence length="631" mass="72270">MFWIYNLFFFQKKVKAASSKQLLLTFILLSFTLLLLQLYTPSELINTKQQTWRAIDVDIKKSAYLTNIYNTIIQIKVKLEQTISAERAHQLRLFSEISELRKDVIKNVQILKGLPLNRHEKRMLEQQSYLADHGLEHQILLQSLLVDFGDSREARNVLFNEVYAYQNAVKEILLALNVSINDRLTRNTAIFSQAKSEQLDFEAQINSLQFFVLAAFLLLFLLFFINSKRVEKSFRLHSLQTVPASIAQADSYPQESLKESNPNVSDKEKTVLLELLNFTTRTQLASILGTIQTLKDSPSLSAEQKRFAESSINASRKLKTILDFEIDYLNLRSGDFSINQEKTDLVSVLARLENEFRQKCRAKNLDFFIDIGNLGSRYWMLDARRFKRLIKYYLNDSLENTEKGFIHLFVRSSSNGKLFIEVRDSGSRLKVENTGLGGERCSEMSELSCKDDGTTLIEFVCCQMVKAMGGEVDRKGIANLGNIVSFSLQLTMISEDEFLDTNIKCHPLPKERKFKNILIVEDDLVNQMMVSSFLRRLGYSCFAVDDGSKVLDAMRDSEFDLILMDCHMQGVDGFEAAEKVRIVNNLIPIVALSADISLHNRERCFASGMNDFLEKPIKIETLSNAMDLHLF</sequence>
<gene>
    <name evidence="6" type="ORF">J3998_11790</name>
</gene>
<dbReference type="Proteomes" id="UP000664835">
    <property type="component" value="Unassembled WGS sequence"/>
</dbReference>
<dbReference type="Gene3D" id="3.30.565.10">
    <property type="entry name" value="Histidine kinase-like ATPase, C-terminal domain"/>
    <property type="match status" value="1"/>
</dbReference>
<keyword evidence="3" id="KW-1133">Transmembrane helix</keyword>
<dbReference type="InterPro" id="IPR036890">
    <property type="entry name" value="HATPase_C_sf"/>
</dbReference>
<evidence type="ECO:0000256" key="1">
    <source>
        <dbReference type="ARBA" id="ARBA00022553"/>
    </source>
</evidence>
<protein>
    <submittedName>
        <fullName evidence="6">Response regulator</fullName>
    </submittedName>
</protein>
<evidence type="ECO:0000256" key="3">
    <source>
        <dbReference type="SAM" id="Phobius"/>
    </source>
</evidence>
<keyword evidence="3" id="KW-0472">Membrane</keyword>
<dbReference type="SUPFAM" id="SSF55874">
    <property type="entry name" value="ATPase domain of HSP90 chaperone/DNA topoisomerase II/histidine kinase"/>
    <property type="match status" value="1"/>
</dbReference>
<dbReference type="SUPFAM" id="SSF52172">
    <property type="entry name" value="CheY-like"/>
    <property type="match status" value="1"/>
</dbReference>
<evidence type="ECO:0000259" key="4">
    <source>
        <dbReference type="PROSITE" id="PS50109"/>
    </source>
</evidence>
<reference evidence="6 7" key="1">
    <citation type="submission" date="2021-03" db="EMBL/GenBank/DDBJ databases">
        <title>Thiomicrorhabdus sp.nov.,novel sulfur-oxidizing bacteria isolated from coastal sediment.</title>
        <authorList>
            <person name="Liu X."/>
        </authorList>
    </citation>
    <scope>NUCLEOTIDE SEQUENCE [LARGE SCALE GENOMIC DNA]</scope>
    <source>
        <strain evidence="6 7">6S2-11</strain>
    </source>
</reference>
<dbReference type="RefSeq" id="WP_208150869.1">
    <property type="nucleotide sequence ID" value="NZ_JAGETV010000032.1"/>
</dbReference>
<dbReference type="InterPro" id="IPR011006">
    <property type="entry name" value="CheY-like_superfamily"/>
</dbReference>
<evidence type="ECO:0000259" key="5">
    <source>
        <dbReference type="PROSITE" id="PS50110"/>
    </source>
</evidence>
<dbReference type="SMART" id="SM00448">
    <property type="entry name" value="REC"/>
    <property type="match status" value="1"/>
</dbReference>
<evidence type="ECO:0000256" key="2">
    <source>
        <dbReference type="PROSITE-ProRule" id="PRU00169"/>
    </source>
</evidence>
<dbReference type="PROSITE" id="PS50110">
    <property type="entry name" value="RESPONSE_REGULATORY"/>
    <property type="match status" value="1"/>
</dbReference>
<dbReference type="InterPro" id="IPR005467">
    <property type="entry name" value="His_kinase_dom"/>
</dbReference>